<proteinExistence type="predicted"/>
<protein>
    <submittedName>
        <fullName evidence="1">Uncharacterized protein</fullName>
    </submittedName>
</protein>
<reference evidence="2" key="1">
    <citation type="submission" date="2013-03" db="EMBL/GenBank/DDBJ databases">
        <title>The Genome Sequence of Anopheles minimus MINIMUS1.</title>
        <authorList>
            <consortium name="The Broad Institute Genomics Platform"/>
            <person name="Neafsey D.E."/>
            <person name="Walton C."/>
            <person name="Walker B."/>
            <person name="Young S.K."/>
            <person name="Zeng Q."/>
            <person name="Gargeya S."/>
            <person name="Fitzgerald M."/>
            <person name="Haas B."/>
            <person name="Abouelleil A."/>
            <person name="Allen A.W."/>
            <person name="Alvarado L."/>
            <person name="Arachchi H.M."/>
            <person name="Berlin A.M."/>
            <person name="Chapman S.B."/>
            <person name="Gainer-Dewar J."/>
            <person name="Goldberg J."/>
            <person name="Griggs A."/>
            <person name="Gujja S."/>
            <person name="Hansen M."/>
            <person name="Howarth C."/>
            <person name="Imamovic A."/>
            <person name="Ireland A."/>
            <person name="Larimer J."/>
            <person name="McCowan C."/>
            <person name="Murphy C."/>
            <person name="Pearson M."/>
            <person name="Poon T.W."/>
            <person name="Priest M."/>
            <person name="Roberts A."/>
            <person name="Saif S."/>
            <person name="Shea T."/>
            <person name="Sisk P."/>
            <person name="Sykes S."/>
            <person name="Wortman J."/>
            <person name="Nusbaum C."/>
            <person name="Birren B."/>
        </authorList>
    </citation>
    <scope>NUCLEOTIDE SEQUENCE [LARGE SCALE GENOMIC DNA]</scope>
    <source>
        <strain evidence="2">MINIMUS1</strain>
    </source>
</reference>
<evidence type="ECO:0000313" key="1">
    <source>
        <dbReference type="EnsemblMetazoa" id="AMIN000085-PA"/>
    </source>
</evidence>
<sequence length="112" mass="12711">MELDPPEVVRMVRSKSRRRLWHSIHNCLRQQGSTSELPMMVVICGILQDLLLHHLSIIPITHLRMEQDRSQNSTRKERSEGLENNIDLLGSALFASALTRVLLQQGAGCCPK</sequence>
<dbReference type="Proteomes" id="UP000075920">
    <property type="component" value="Unassembled WGS sequence"/>
</dbReference>
<dbReference type="VEuPathDB" id="VectorBase:AMIN000085"/>
<reference evidence="1" key="2">
    <citation type="submission" date="2020-05" db="UniProtKB">
        <authorList>
            <consortium name="EnsemblMetazoa"/>
        </authorList>
    </citation>
    <scope>IDENTIFICATION</scope>
    <source>
        <strain evidence="1">MINIMUS1</strain>
    </source>
</reference>
<dbReference type="EnsemblMetazoa" id="AMIN000085-RA">
    <property type="protein sequence ID" value="AMIN000085-PA"/>
    <property type="gene ID" value="AMIN000085"/>
</dbReference>
<organism evidence="1 2">
    <name type="scientific">Anopheles minimus</name>
    <dbReference type="NCBI Taxonomy" id="112268"/>
    <lineage>
        <taxon>Eukaryota</taxon>
        <taxon>Metazoa</taxon>
        <taxon>Ecdysozoa</taxon>
        <taxon>Arthropoda</taxon>
        <taxon>Hexapoda</taxon>
        <taxon>Insecta</taxon>
        <taxon>Pterygota</taxon>
        <taxon>Neoptera</taxon>
        <taxon>Endopterygota</taxon>
        <taxon>Diptera</taxon>
        <taxon>Nematocera</taxon>
        <taxon>Culicoidea</taxon>
        <taxon>Culicidae</taxon>
        <taxon>Anophelinae</taxon>
        <taxon>Anopheles</taxon>
    </lineage>
</organism>
<evidence type="ECO:0000313" key="2">
    <source>
        <dbReference type="Proteomes" id="UP000075920"/>
    </source>
</evidence>
<name>A0A182VPV6_9DIPT</name>
<accession>A0A182VPV6</accession>
<keyword evidence="2" id="KW-1185">Reference proteome</keyword>
<dbReference type="AlphaFoldDB" id="A0A182VPV6"/>